<dbReference type="Proteomes" id="UP000250557">
    <property type="component" value="Chromosome"/>
</dbReference>
<reference evidence="4 6" key="2">
    <citation type="submission" date="2021-03" db="EMBL/GenBank/DDBJ databases">
        <title>Mucilaginibacter strains isolated from gold and copper mining confer multi heavy-metal resistance.</title>
        <authorList>
            <person name="Li Y."/>
        </authorList>
    </citation>
    <scope>NUCLEOTIDE SEQUENCE [LARGE SCALE GENOMIC DNA]</scope>
    <source>
        <strain evidence="4 6">P2-4</strain>
    </source>
</reference>
<dbReference type="PANTHER" id="PTHR39184:SF1">
    <property type="entry name" value="PBSX PHAGE TERMINASE LARGE SUBUNIT"/>
    <property type="match status" value="1"/>
</dbReference>
<sequence length="419" mass="47213">MTDEEVITDITFKEPEGFHCSVLFKQNYLSTAHVVINQGGTSSGKTFAIEQALFCLACENPKQVITIVGQDIPNLKAGALRDALNIHSSSPVLQAKIKSYNKSDRIFEFLNGSIIEFKSYDNGQDAKSGKRDYLFINEANGLTWDVYTELALRTKKRIFIDYNPNTGFWVHEHLIGKPGVQLIVSDHRHNPFLGQEVRDKIEALKTVDIELWKVYARGLTGKITGLIFDNWYICESIPADARLIALGLDFGFTNDETGCIEVYQQNGELWVNELLYKTGLTNTDISSKLKEAGVGFNCEIIADSAEPKSIEELKRLGWRVTAAKKGADSVKNSIDILKRYKINITRNSTNLRNELNRYKWRVDVTGKTINEPVDSWNHLIDPLRYIALNKLKINGTGKLQSRLPHKQSIQQAGALYGLI</sequence>
<organism evidence="3 5">
    <name type="scientific">Mucilaginibacter rubeus</name>
    <dbReference type="NCBI Taxonomy" id="2027860"/>
    <lineage>
        <taxon>Bacteria</taxon>
        <taxon>Pseudomonadati</taxon>
        <taxon>Bacteroidota</taxon>
        <taxon>Sphingobacteriia</taxon>
        <taxon>Sphingobacteriales</taxon>
        <taxon>Sphingobacteriaceae</taxon>
        <taxon>Mucilaginibacter</taxon>
    </lineage>
</organism>
<dbReference type="Pfam" id="PF17288">
    <property type="entry name" value="Terminase_3C"/>
    <property type="match status" value="1"/>
</dbReference>
<evidence type="ECO:0000313" key="3">
    <source>
        <dbReference type="EMBL" id="QEM04857.1"/>
    </source>
</evidence>
<dbReference type="Proteomes" id="UP000663940">
    <property type="component" value="Chromosome"/>
</dbReference>
<feature type="domain" description="Phage terminase large subunit C-terminal" evidence="2">
    <location>
        <begin position="249"/>
        <end position="385"/>
    </location>
</feature>
<dbReference type="AlphaFoldDB" id="A0AAE6JFM4"/>
<evidence type="ECO:0000259" key="1">
    <source>
        <dbReference type="Pfam" id="PF04466"/>
    </source>
</evidence>
<dbReference type="InterPro" id="IPR027417">
    <property type="entry name" value="P-loop_NTPase"/>
</dbReference>
<gene>
    <name evidence="3" type="ORF">DIU31_015545</name>
    <name evidence="4" type="ORF">J3L21_11940</name>
</gene>
<dbReference type="Gene3D" id="3.40.50.300">
    <property type="entry name" value="P-loop containing nucleotide triphosphate hydrolases"/>
    <property type="match status" value="1"/>
</dbReference>
<proteinExistence type="predicted"/>
<dbReference type="InterPro" id="IPR035413">
    <property type="entry name" value="Terminase_L_C"/>
</dbReference>
<feature type="domain" description="Phage terminase large subunit N-terminal" evidence="1">
    <location>
        <begin position="35"/>
        <end position="218"/>
    </location>
</feature>
<dbReference type="Gene3D" id="3.30.420.280">
    <property type="match status" value="1"/>
</dbReference>
<dbReference type="Pfam" id="PF04466">
    <property type="entry name" value="Terminase_3"/>
    <property type="match status" value="1"/>
</dbReference>
<evidence type="ECO:0000313" key="4">
    <source>
        <dbReference type="EMBL" id="QTE52625.1"/>
    </source>
</evidence>
<protein>
    <submittedName>
        <fullName evidence="3 4">Terminase</fullName>
    </submittedName>
</protein>
<dbReference type="RefSeq" id="WP_112659022.1">
    <property type="nucleotide sequence ID" value="NZ_CP043451.1"/>
</dbReference>
<reference evidence="3 5" key="1">
    <citation type="submission" date="2019-08" db="EMBL/GenBank/DDBJ databases">
        <title>Comparative genome analysis confer to the adaptation heavy metal polluted environment.</title>
        <authorList>
            <person name="Li Y."/>
        </authorList>
    </citation>
    <scope>NUCLEOTIDE SEQUENCE [LARGE SCALE GENOMIC DNA]</scope>
    <source>
        <strain evidence="3 5">P2</strain>
    </source>
</reference>
<accession>A0AAE6JFM4</accession>
<dbReference type="InterPro" id="IPR052380">
    <property type="entry name" value="Viral_DNA_packaging_terminase"/>
</dbReference>
<dbReference type="EMBL" id="CP043451">
    <property type="protein sequence ID" value="QEM04857.1"/>
    <property type="molecule type" value="Genomic_DNA"/>
</dbReference>
<dbReference type="PANTHER" id="PTHR39184">
    <property type="match status" value="1"/>
</dbReference>
<evidence type="ECO:0000313" key="6">
    <source>
        <dbReference type="Proteomes" id="UP000663940"/>
    </source>
</evidence>
<dbReference type="InterPro" id="IPR035412">
    <property type="entry name" value="Terminase_L_N"/>
</dbReference>
<name>A0AAE6JFM4_9SPHI</name>
<evidence type="ECO:0000313" key="5">
    <source>
        <dbReference type="Proteomes" id="UP000250557"/>
    </source>
</evidence>
<keyword evidence="6" id="KW-1185">Reference proteome</keyword>
<evidence type="ECO:0000259" key="2">
    <source>
        <dbReference type="Pfam" id="PF17288"/>
    </source>
</evidence>
<dbReference type="EMBL" id="CP071880">
    <property type="protein sequence ID" value="QTE52625.1"/>
    <property type="molecule type" value="Genomic_DNA"/>
</dbReference>